<evidence type="ECO:0000313" key="9">
    <source>
        <dbReference type="Proteomes" id="UP000248925"/>
    </source>
</evidence>
<evidence type="ECO:0000256" key="3">
    <source>
        <dbReference type="ARBA" id="ARBA00022573"/>
    </source>
</evidence>
<evidence type="ECO:0000256" key="5">
    <source>
        <dbReference type="ARBA" id="ARBA00022679"/>
    </source>
</evidence>
<dbReference type="Proteomes" id="UP000248925">
    <property type="component" value="Unassembled WGS sequence"/>
</dbReference>
<keyword evidence="4 8" id="KW-0489">Methyltransferase</keyword>
<dbReference type="EMBL" id="PCDP01000002">
    <property type="protein sequence ID" value="PZM16468.1"/>
    <property type="molecule type" value="Genomic_DNA"/>
</dbReference>
<dbReference type="InterPro" id="IPR035996">
    <property type="entry name" value="4pyrrol_Methylase_sf"/>
</dbReference>
<gene>
    <name evidence="8" type="primary">cobM</name>
    <name evidence="8" type="ORF">CPY51_03845</name>
</gene>
<dbReference type="UniPathway" id="UPA00148"/>
<dbReference type="CDD" id="cd11641">
    <property type="entry name" value="Precorrin-4_C11-MT"/>
    <property type="match status" value="1"/>
</dbReference>
<keyword evidence="3" id="KW-0169">Cobalamin biosynthesis</keyword>
<evidence type="ECO:0000256" key="4">
    <source>
        <dbReference type="ARBA" id="ARBA00022603"/>
    </source>
</evidence>
<dbReference type="Gene3D" id="3.30.950.10">
    <property type="entry name" value="Methyltransferase, Cobalt-precorrin-4 Transmethylase, Domain 2"/>
    <property type="match status" value="1"/>
</dbReference>
<feature type="domain" description="Tetrapyrrole methylase" evidence="7">
    <location>
        <begin position="3"/>
        <end position="208"/>
    </location>
</feature>
<dbReference type="GO" id="GO:0009236">
    <property type="term" value="P:cobalamin biosynthetic process"/>
    <property type="evidence" value="ECO:0007669"/>
    <property type="project" value="UniProtKB-UniPathway"/>
</dbReference>
<reference evidence="8 9" key="1">
    <citation type="journal article" date="2018" name="Sci. Rep.">
        <title>Rhizobium tumorigenes sp. nov., a novel plant tumorigenic bacterium isolated from cane gall tumors on thornless blackberry.</title>
        <authorList>
            <person name="Kuzmanovi N."/>
            <person name="Smalla K."/>
            <person name="Gronow S."/>
            <person name="PuBawska J."/>
        </authorList>
    </citation>
    <scope>NUCLEOTIDE SEQUENCE [LARGE SCALE GENOMIC DNA]</scope>
    <source>
        <strain evidence="8 9">CCBAU 85046</strain>
    </source>
</reference>
<dbReference type="InterPro" id="IPR014777">
    <property type="entry name" value="4pyrrole_Mease_sub1"/>
</dbReference>
<dbReference type="PROSITE" id="PS00839">
    <property type="entry name" value="SUMT_1"/>
    <property type="match status" value="1"/>
</dbReference>
<dbReference type="PANTHER" id="PTHR45790:SF4">
    <property type="entry name" value="COBALT-PRECORRIN-4 C(11)-METHYLTRANSFERASE"/>
    <property type="match status" value="1"/>
</dbReference>
<evidence type="ECO:0000313" key="8">
    <source>
        <dbReference type="EMBL" id="PZM16468.1"/>
    </source>
</evidence>
<sequence length="254" mass="26878">MTVNFIGAGPGAADLITVRGRDLIAACPVCLYAGSIVSPDLLQYCPPGARIIDTAPMSLDEIEAEYLKAEASSEDIARLHSGDLSVWSAVAEQIRRLEKHGIAYTLTPGVPAFAAAAAALGRELTIPAIAQSLVLTRVSGRASPMPVNESLAKFGATGSTLAIHLAIHALGQVVDELAPLYGADCPVAVVVKASWPDERIIRGSLADIEAKVAAEPIERTAIIFVGPSLGTNDFQESSLYDPAYQRRFRGRDRM</sequence>
<evidence type="ECO:0000256" key="2">
    <source>
        <dbReference type="ARBA" id="ARBA00005879"/>
    </source>
</evidence>
<accession>A0A2W4D0J5</accession>
<dbReference type="GO" id="GO:0032259">
    <property type="term" value="P:methylation"/>
    <property type="evidence" value="ECO:0007669"/>
    <property type="project" value="UniProtKB-KW"/>
</dbReference>
<dbReference type="RefSeq" id="WP_111158734.1">
    <property type="nucleotide sequence ID" value="NZ_PCDP01000002.1"/>
</dbReference>
<dbReference type="InterPro" id="IPR050161">
    <property type="entry name" value="Siro_Cobalamin_biosynth"/>
</dbReference>
<evidence type="ECO:0000259" key="7">
    <source>
        <dbReference type="Pfam" id="PF00590"/>
    </source>
</evidence>
<keyword evidence="6" id="KW-0949">S-adenosyl-L-methionine</keyword>
<protein>
    <submittedName>
        <fullName evidence="8">Precorrin-4 C(11)-methyltransferase</fullName>
    </submittedName>
</protein>
<name>A0A2W4D0J5_9HYPH</name>
<comment type="similarity">
    <text evidence="2">Belongs to the precorrin methyltransferase family.</text>
</comment>
<proteinExistence type="inferred from homology"/>
<organism evidence="8 9">
    <name type="scientific">Rhizobium tubonense</name>
    <dbReference type="NCBI Taxonomy" id="484088"/>
    <lineage>
        <taxon>Bacteria</taxon>
        <taxon>Pseudomonadati</taxon>
        <taxon>Pseudomonadota</taxon>
        <taxon>Alphaproteobacteria</taxon>
        <taxon>Hyphomicrobiales</taxon>
        <taxon>Rhizobiaceae</taxon>
        <taxon>Rhizobium/Agrobacterium group</taxon>
        <taxon>Rhizobium</taxon>
    </lineage>
</organism>
<evidence type="ECO:0000256" key="6">
    <source>
        <dbReference type="ARBA" id="ARBA00022691"/>
    </source>
</evidence>
<keyword evidence="5 8" id="KW-0808">Transferase</keyword>
<dbReference type="OrthoDB" id="9815856at2"/>
<dbReference type="Gene3D" id="3.40.1010.10">
    <property type="entry name" value="Cobalt-precorrin-4 Transmethylase, Domain 1"/>
    <property type="match status" value="1"/>
</dbReference>
<dbReference type="Pfam" id="PF00590">
    <property type="entry name" value="TP_methylase"/>
    <property type="match status" value="1"/>
</dbReference>
<dbReference type="AlphaFoldDB" id="A0A2W4D0J5"/>
<keyword evidence="9" id="KW-1185">Reference proteome</keyword>
<dbReference type="PANTHER" id="PTHR45790">
    <property type="entry name" value="SIROHEME SYNTHASE-RELATED"/>
    <property type="match status" value="1"/>
</dbReference>
<dbReference type="InterPro" id="IPR014776">
    <property type="entry name" value="4pyrrole_Mease_sub2"/>
</dbReference>
<dbReference type="GO" id="GO:0046026">
    <property type="term" value="F:precorrin-4 C11-methyltransferase activity"/>
    <property type="evidence" value="ECO:0007669"/>
    <property type="project" value="InterPro"/>
</dbReference>
<dbReference type="InterPro" id="IPR003043">
    <property type="entry name" value="Uropor_MeTrfase_CS"/>
</dbReference>
<evidence type="ECO:0000256" key="1">
    <source>
        <dbReference type="ARBA" id="ARBA00004953"/>
    </source>
</evidence>
<dbReference type="SUPFAM" id="SSF53790">
    <property type="entry name" value="Tetrapyrrole methylase"/>
    <property type="match status" value="1"/>
</dbReference>
<comment type="caution">
    <text evidence="8">The sequence shown here is derived from an EMBL/GenBank/DDBJ whole genome shotgun (WGS) entry which is preliminary data.</text>
</comment>
<comment type="pathway">
    <text evidence="1">Cofactor biosynthesis; adenosylcobalamin biosynthesis.</text>
</comment>
<dbReference type="InterPro" id="IPR006362">
    <property type="entry name" value="Cbl_synth_CobM/CibF"/>
</dbReference>
<dbReference type="InterPro" id="IPR000878">
    <property type="entry name" value="4pyrrol_Mease"/>
</dbReference>
<dbReference type="NCBIfam" id="TIGR01465">
    <property type="entry name" value="cobM_cbiF"/>
    <property type="match status" value="1"/>
</dbReference>